<dbReference type="EMBL" id="BGZK01000685">
    <property type="protein sequence ID" value="GBP56132.1"/>
    <property type="molecule type" value="Genomic_DNA"/>
</dbReference>
<proteinExistence type="predicted"/>
<keyword evidence="2" id="KW-1185">Reference proteome</keyword>
<name>A0A4C1WZK5_EUMVA</name>
<gene>
    <name evidence="1" type="ORF">EVAR_26103_1</name>
</gene>
<accession>A0A4C1WZK5</accession>
<dbReference type="Proteomes" id="UP000299102">
    <property type="component" value="Unassembled WGS sequence"/>
</dbReference>
<sequence length="135" mass="15475">METPNHFKTHHQLARYLFPTEILTVTCTDTELETFKVQFWKEKNTNLIGNGTTYETFASSVTTLRRRMPFTRKKSLSGMPRLSTPIGVRGGEGVPQGRAAFDKQPHSPLYIFTTRMIHVFILPGLYDGSLDLFHR</sequence>
<evidence type="ECO:0000313" key="1">
    <source>
        <dbReference type="EMBL" id="GBP56132.1"/>
    </source>
</evidence>
<evidence type="ECO:0000313" key="2">
    <source>
        <dbReference type="Proteomes" id="UP000299102"/>
    </source>
</evidence>
<dbReference type="AlphaFoldDB" id="A0A4C1WZK5"/>
<protein>
    <submittedName>
        <fullName evidence="1">Uncharacterized protein</fullName>
    </submittedName>
</protein>
<reference evidence="1 2" key="1">
    <citation type="journal article" date="2019" name="Commun. Biol.">
        <title>The bagworm genome reveals a unique fibroin gene that provides high tensile strength.</title>
        <authorList>
            <person name="Kono N."/>
            <person name="Nakamura H."/>
            <person name="Ohtoshi R."/>
            <person name="Tomita M."/>
            <person name="Numata K."/>
            <person name="Arakawa K."/>
        </authorList>
    </citation>
    <scope>NUCLEOTIDE SEQUENCE [LARGE SCALE GENOMIC DNA]</scope>
</reference>
<comment type="caution">
    <text evidence="1">The sequence shown here is derived from an EMBL/GenBank/DDBJ whole genome shotgun (WGS) entry which is preliminary data.</text>
</comment>
<organism evidence="1 2">
    <name type="scientific">Eumeta variegata</name>
    <name type="common">Bagworm moth</name>
    <name type="synonym">Eumeta japonica</name>
    <dbReference type="NCBI Taxonomy" id="151549"/>
    <lineage>
        <taxon>Eukaryota</taxon>
        <taxon>Metazoa</taxon>
        <taxon>Ecdysozoa</taxon>
        <taxon>Arthropoda</taxon>
        <taxon>Hexapoda</taxon>
        <taxon>Insecta</taxon>
        <taxon>Pterygota</taxon>
        <taxon>Neoptera</taxon>
        <taxon>Endopterygota</taxon>
        <taxon>Lepidoptera</taxon>
        <taxon>Glossata</taxon>
        <taxon>Ditrysia</taxon>
        <taxon>Tineoidea</taxon>
        <taxon>Psychidae</taxon>
        <taxon>Oiketicinae</taxon>
        <taxon>Eumeta</taxon>
    </lineage>
</organism>